<dbReference type="VEuPathDB" id="FungiDB:BTJ68_05141"/>
<evidence type="ECO:0000256" key="1">
    <source>
        <dbReference type="ARBA" id="ARBA00004141"/>
    </source>
</evidence>
<dbReference type="PANTHER" id="PTHR23504:SF8">
    <property type="entry name" value="TRANSPORTER, PUTATIVE (AFU_ORTHOLOGUE AFUA_1G03730)-RELATED"/>
    <property type="match status" value="1"/>
</dbReference>
<dbReference type="InterPro" id="IPR029058">
    <property type="entry name" value="AB_hydrolase_fold"/>
</dbReference>
<feature type="region of interest" description="Disordered" evidence="8">
    <location>
        <begin position="252"/>
        <end position="290"/>
    </location>
</feature>
<dbReference type="GO" id="GO:0006508">
    <property type="term" value="P:proteolysis"/>
    <property type="evidence" value="ECO:0007669"/>
    <property type="project" value="InterPro"/>
</dbReference>
<feature type="transmembrane region" description="Helical" evidence="9">
    <location>
        <begin position="188"/>
        <end position="212"/>
    </location>
</feature>
<sequence>MSAIAQAHRERRLPKQQLAILAICRFAEPLASTSLFPYLPEMIRSFSIPESEVGKWAGLAAAMFSLCQACMGIPWGRFSDLYGRKTAILLGLTSTMFTSLLWGFSTSLPMAIVARSLAGAGNGNVGIIRTVVAEMVPFKELQPRAFSIMPLVWNVGSIFGPTIGGALANPLGVKPGEVIENPSLFQRFPYALPNLVSACFFAIGITNGLLFLEETLETKKGKRDYGRVVGEKITGLLKSHVLKVEEILHLRSSSSAREETETEPLLKPQDDEEAAPNDEPAKSTSPPPGLREIMTPQSALNLLVYFGLAMHTMAFDQLLPVYMSYPSINLGDPQDITPPSRNSSPLKFAGGFSLDHFRIGLISTCYGICGMLIQFFVFPPVARRLGVLYCLKWCACVFPLAYFAMPFTALLPTQKAQIAVGFAVMMLKCPDKTGRIPFSYPKTGLQGETYYLQWGSLDSDTTPLICLHGGPGAAHNYLLPISLIWKDYGIPVVMYDQIGCGKSTHYREKKGDKEFWTPELFMAELDNLKHHLGIQHFHLLGQSWGGMLGGQYAIERQPPGLKKLIISDSPSDMVQWVEVANRLRKDLPKDVRETLDRCEREGRTDSEEYEKAVNYFYSLHVCRITPFPQELVDSFANIKKDGTVYETMNGPSEFYVIGTLKHWSISEGLKKITAKTVPGGMLIMNGYFDEAQDETCVAFFQNPSCRTKWVRYALSSHMPMLEETEVYVRDLGAFLTSE</sequence>
<evidence type="ECO:0000259" key="10">
    <source>
        <dbReference type="Pfam" id="PF00561"/>
    </source>
</evidence>
<evidence type="ECO:0000256" key="8">
    <source>
        <dbReference type="SAM" id="MobiDB-lite"/>
    </source>
</evidence>
<evidence type="ECO:0000256" key="3">
    <source>
        <dbReference type="ARBA" id="ARBA00022448"/>
    </source>
</evidence>
<comment type="subcellular location">
    <subcellularLocation>
        <location evidence="1">Membrane</location>
        <topology evidence="1">Multi-pass membrane protein</topology>
    </subcellularLocation>
</comment>
<dbReference type="OrthoDB" id="10262656at2759"/>
<dbReference type="PANTHER" id="PTHR23504">
    <property type="entry name" value="MAJOR FACILITATOR SUPERFAMILY DOMAIN-CONTAINING PROTEIN 10"/>
    <property type="match status" value="1"/>
</dbReference>
<dbReference type="InterPro" id="IPR002410">
    <property type="entry name" value="Peptidase_S33"/>
</dbReference>
<keyword evidence="7 9" id="KW-0472">Membrane</keyword>
<evidence type="ECO:0000256" key="5">
    <source>
        <dbReference type="ARBA" id="ARBA00022801"/>
    </source>
</evidence>
<dbReference type="InParanoid" id="A0A1Z5TJ56"/>
<feature type="domain" description="AB hydrolase-1" evidence="10">
    <location>
        <begin position="463"/>
        <end position="608"/>
    </location>
</feature>
<keyword evidence="3" id="KW-0813">Transport</keyword>
<dbReference type="PRINTS" id="PR00793">
    <property type="entry name" value="PROAMNOPTASE"/>
</dbReference>
<dbReference type="NCBIfam" id="TIGR01250">
    <property type="entry name" value="pro_imino_pep_2"/>
    <property type="match status" value="1"/>
</dbReference>
<dbReference type="Gene3D" id="1.20.1250.20">
    <property type="entry name" value="MFS general substrate transporter like domains"/>
    <property type="match status" value="1"/>
</dbReference>
<dbReference type="InterPro" id="IPR005945">
    <property type="entry name" value="Pro_imino_pep"/>
</dbReference>
<comment type="caution">
    <text evidence="11">The sequence shown here is derived from an EMBL/GenBank/DDBJ whole genome shotgun (WGS) entry which is preliminary data.</text>
</comment>
<dbReference type="CDD" id="cd17330">
    <property type="entry name" value="MFS_SLC46_TetA_like"/>
    <property type="match status" value="1"/>
</dbReference>
<organism evidence="11 12">
    <name type="scientific">Hortaea werneckii EXF-2000</name>
    <dbReference type="NCBI Taxonomy" id="1157616"/>
    <lineage>
        <taxon>Eukaryota</taxon>
        <taxon>Fungi</taxon>
        <taxon>Dikarya</taxon>
        <taxon>Ascomycota</taxon>
        <taxon>Pezizomycotina</taxon>
        <taxon>Dothideomycetes</taxon>
        <taxon>Dothideomycetidae</taxon>
        <taxon>Mycosphaerellales</taxon>
        <taxon>Teratosphaeriaceae</taxon>
        <taxon>Hortaea</taxon>
    </lineage>
</organism>
<accession>A0A1Z5TJ56</accession>
<feature type="transmembrane region" description="Helical" evidence="9">
    <location>
        <begin position="302"/>
        <end position="323"/>
    </location>
</feature>
<dbReference type="GO" id="GO:0022857">
    <property type="term" value="F:transmembrane transporter activity"/>
    <property type="evidence" value="ECO:0007669"/>
    <property type="project" value="InterPro"/>
</dbReference>
<dbReference type="GO" id="GO:0016020">
    <property type="term" value="C:membrane"/>
    <property type="evidence" value="ECO:0007669"/>
    <property type="project" value="UniProtKB-SubCell"/>
</dbReference>
<dbReference type="SUPFAM" id="SSF53474">
    <property type="entry name" value="alpha/beta-Hydrolases"/>
    <property type="match status" value="1"/>
</dbReference>
<feature type="transmembrane region" description="Helical" evidence="9">
    <location>
        <begin position="357"/>
        <end position="378"/>
    </location>
</feature>
<keyword evidence="12" id="KW-1185">Reference proteome</keyword>
<dbReference type="Proteomes" id="UP000194280">
    <property type="component" value="Unassembled WGS sequence"/>
</dbReference>
<feature type="transmembrane region" description="Helical" evidence="9">
    <location>
        <begin position="110"/>
        <end position="133"/>
    </location>
</feature>
<name>A0A1Z5TJ56_HORWE</name>
<dbReference type="AlphaFoldDB" id="A0A1Z5TJ56"/>
<dbReference type="Pfam" id="PF00561">
    <property type="entry name" value="Abhydrolase_1"/>
    <property type="match status" value="1"/>
</dbReference>
<keyword evidence="6 9" id="KW-1133">Transmembrane helix</keyword>
<gene>
    <name evidence="11" type="ORF">BTJ68_05141</name>
</gene>
<keyword evidence="5" id="KW-0378">Hydrolase</keyword>
<feature type="transmembrane region" description="Helical" evidence="9">
    <location>
        <begin position="145"/>
        <end position="168"/>
    </location>
</feature>
<evidence type="ECO:0000256" key="7">
    <source>
        <dbReference type="ARBA" id="ARBA00023136"/>
    </source>
</evidence>
<dbReference type="GO" id="GO:0008233">
    <property type="term" value="F:peptidase activity"/>
    <property type="evidence" value="ECO:0007669"/>
    <property type="project" value="InterPro"/>
</dbReference>
<dbReference type="EMBL" id="MUNK01000037">
    <property type="protein sequence ID" value="OTA35961.1"/>
    <property type="molecule type" value="Genomic_DNA"/>
</dbReference>
<dbReference type="InterPro" id="IPR011701">
    <property type="entry name" value="MFS"/>
</dbReference>
<dbReference type="Gene3D" id="3.40.50.1820">
    <property type="entry name" value="alpha/beta hydrolase"/>
    <property type="match status" value="1"/>
</dbReference>
<evidence type="ECO:0000256" key="4">
    <source>
        <dbReference type="ARBA" id="ARBA00022692"/>
    </source>
</evidence>
<evidence type="ECO:0000256" key="6">
    <source>
        <dbReference type="ARBA" id="ARBA00022989"/>
    </source>
</evidence>
<feature type="transmembrane region" description="Helical" evidence="9">
    <location>
        <begin position="87"/>
        <end position="104"/>
    </location>
</feature>
<dbReference type="InterPro" id="IPR036259">
    <property type="entry name" value="MFS_trans_sf"/>
</dbReference>
<keyword evidence="4 9" id="KW-0812">Transmembrane</keyword>
<dbReference type="Pfam" id="PF07690">
    <property type="entry name" value="MFS_1"/>
    <property type="match status" value="1"/>
</dbReference>
<comment type="similarity">
    <text evidence="2">Belongs to the peptidase S33 family.</text>
</comment>
<reference evidence="11 12" key="1">
    <citation type="submission" date="2017-01" db="EMBL/GenBank/DDBJ databases">
        <title>The recent genome duplication of the halophilic yeast Hortaea werneckii: insights from long-read sequencing.</title>
        <authorList>
            <person name="Sinha S."/>
            <person name="Flibotte S."/>
            <person name="Neira M."/>
            <person name="Lenassi M."/>
            <person name="Gostincar C."/>
            <person name="Stajich J.E."/>
            <person name="Nislow C.E."/>
        </authorList>
    </citation>
    <scope>NUCLEOTIDE SEQUENCE [LARGE SCALE GENOMIC DNA]</scope>
    <source>
        <strain evidence="11 12">EXF-2000</strain>
    </source>
</reference>
<evidence type="ECO:0000256" key="9">
    <source>
        <dbReference type="SAM" id="Phobius"/>
    </source>
</evidence>
<dbReference type="InterPro" id="IPR000073">
    <property type="entry name" value="AB_hydrolase_1"/>
</dbReference>
<protein>
    <recommendedName>
        <fullName evidence="10">AB hydrolase-1 domain-containing protein</fullName>
    </recommendedName>
</protein>
<evidence type="ECO:0000313" key="11">
    <source>
        <dbReference type="EMBL" id="OTA35961.1"/>
    </source>
</evidence>
<feature type="transmembrane region" description="Helical" evidence="9">
    <location>
        <begin position="385"/>
        <end position="405"/>
    </location>
</feature>
<proteinExistence type="inferred from homology"/>
<evidence type="ECO:0000313" key="12">
    <source>
        <dbReference type="Proteomes" id="UP000194280"/>
    </source>
</evidence>
<evidence type="ECO:0000256" key="2">
    <source>
        <dbReference type="ARBA" id="ARBA00010088"/>
    </source>
</evidence>
<dbReference type="SUPFAM" id="SSF103473">
    <property type="entry name" value="MFS general substrate transporter"/>
    <property type="match status" value="1"/>
</dbReference>